<proteinExistence type="predicted"/>
<dbReference type="InterPro" id="IPR029063">
    <property type="entry name" value="SAM-dependent_MTases_sf"/>
</dbReference>
<dbReference type="RefSeq" id="WP_264489919.1">
    <property type="nucleotide sequence ID" value="NZ_JAPDDT010000017.1"/>
</dbReference>
<gene>
    <name evidence="1" type="ORF">OKA05_24855</name>
</gene>
<dbReference type="PRINTS" id="PR00507">
    <property type="entry name" value="N12N6MTFRASE"/>
</dbReference>
<organism evidence="1 2">
    <name type="scientific">Luteolibacter arcticus</name>
    <dbReference type="NCBI Taxonomy" id="1581411"/>
    <lineage>
        <taxon>Bacteria</taxon>
        <taxon>Pseudomonadati</taxon>
        <taxon>Verrucomicrobiota</taxon>
        <taxon>Verrucomicrobiia</taxon>
        <taxon>Verrucomicrobiales</taxon>
        <taxon>Verrucomicrobiaceae</taxon>
        <taxon>Luteolibacter</taxon>
    </lineage>
</organism>
<sequence>MTAALKRAKPSPFRDYAAYLSRLRRLVGDSNGDAEWNNRVDAALNGQASVELRRIAPVEIRRKFGAFFTGTELSSKLIGTCSGFGAKSVFYDPTCGMGDLLVAAARKLPLCDTLPNTLRQWSKQLTGTDLHREFIDGARMRLVLLARQRHKSQERLEASESEFFPNIRVADGLKETDLYSRASHLLLNPPFGQVASALGCEWAGGRITGAAAFVVAALERAKSGTRMLAILPEVLRSGSFTEQWRKRVCEVAKIHLVQPYGIFDDSADVDVFLLDLSVQADNRTPASCRWTPPPVTCTTIADFFDVHVGRVVPHRDEERGPLRRYIHPRNIPVGTEVTRIVEKRRHSGKAYQPPFVVIRRTSRPGDRYRAAATVILGKRPVAVENHLIVCEPHNKSVAACRSLMAEFHTQGVNEFLDQRIRCRHLTVGSVREIPLNSFDQPA</sequence>
<dbReference type="SUPFAM" id="SSF53335">
    <property type="entry name" value="S-adenosyl-L-methionine-dependent methyltransferases"/>
    <property type="match status" value="1"/>
</dbReference>
<dbReference type="Gene3D" id="3.40.50.150">
    <property type="entry name" value="Vaccinia Virus protein VP39"/>
    <property type="match status" value="1"/>
</dbReference>
<comment type="caution">
    <text evidence="1">The sequence shown here is derived from an EMBL/GenBank/DDBJ whole genome shotgun (WGS) entry which is preliminary data.</text>
</comment>
<reference evidence="1 2" key="1">
    <citation type="submission" date="2022-10" db="EMBL/GenBank/DDBJ databases">
        <title>Luteolibacter arcticus strain CCTCC AB 2014275, whole genome shotgun sequencing project.</title>
        <authorList>
            <person name="Zhao G."/>
            <person name="Shen L."/>
        </authorList>
    </citation>
    <scope>NUCLEOTIDE SEQUENCE [LARGE SCALE GENOMIC DNA]</scope>
    <source>
        <strain evidence="1 2">CCTCC AB 2014275</strain>
    </source>
</reference>
<dbReference type="EMBL" id="JAPDDT010000017">
    <property type="protein sequence ID" value="MCW1925812.1"/>
    <property type="molecule type" value="Genomic_DNA"/>
</dbReference>
<protein>
    <recommendedName>
        <fullName evidence="3">DNA methylase adenine-specific domain-containing protein</fullName>
    </recommendedName>
</protein>
<evidence type="ECO:0000313" key="2">
    <source>
        <dbReference type="Proteomes" id="UP001320876"/>
    </source>
</evidence>
<evidence type="ECO:0008006" key="3">
    <source>
        <dbReference type="Google" id="ProtNLM"/>
    </source>
</evidence>
<evidence type="ECO:0000313" key="1">
    <source>
        <dbReference type="EMBL" id="MCW1925812.1"/>
    </source>
</evidence>
<keyword evidence="2" id="KW-1185">Reference proteome</keyword>
<dbReference type="Proteomes" id="UP001320876">
    <property type="component" value="Unassembled WGS sequence"/>
</dbReference>
<accession>A0ABT3GQL0</accession>
<name>A0ABT3GQL0_9BACT</name>